<reference evidence="2" key="1">
    <citation type="submission" date="2016-11" db="UniProtKB">
        <authorList>
            <consortium name="WormBaseParasite"/>
        </authorList>
    </citation>
    <scope>IDENTIFICATION</scope>
</reference>
<organism evidence="1 2">
    <name type="scientific">Meloidogyne hapla</name>
    <name type="common">Root-knot nematode worm</name>
    <dbReference type="NCBI Taxonomy" id="6305"/>
    <lineage>
        <taxon>Eukaryota</taxon>
        <taxon>Metazoa</taxon>
        <taxon>Ecdysozoa</taxon>
        <taxon>Nematoda</taxon>
        <taxon>Chromadorea</taxon>
        <taxon>Rhabditida</taxon>
        <taxon>Tylenchina</taxon>
        <taxon>Tylenchomorpha</taxon>
        <taxon>Tylenchoidea</taxon>
        <taxon>Meloidogynidae</taxon>
        <taxon>Meloidogyninae</taxon>
        <taxon>Meloidogyne</taxon>
    </lineage>
</organism>
<evidence type="ECO:0000313" key="1">
    <source>
        <dbReference type="Proteomes" id="UP000095281"/>
    </source>
</evidence>
<keyword evidence="1" id="KW-1185">Reference proteome</keyword>
<protein>
    <submittedName>
        <fullName evidence="2">Uncharacterized protein</fullName>
    </submittedName>
</protein>
<dbReference type="WBParaSite" id="MhA1_Contig244.frz3.gene3">
    <property type="protein sequence ID" value="MhA1_Contig244.frz3.gene3"/>
    <property type="gene ID" value="MhA1_Contig244.frz3.gene3"/>
</dbReference>
<evidence type="ECO:0000313" key="2">
    <source>
        <dbReference type="WBParaSite" id="MhA1_Contig244.frz3.gene3"/>
    </source>
</evidence>
<accession>A0A1I8BIC8</accession>
<dbReference type="AlphaFoldDB" id="A0A1I8BIC8"/>
<name>A0A1I8BIC8_MELHA</name>
<dbReference type="Proteomes" id="UP000095281">
    <property type="component" value="Unplaced"/>
</dbReference>
<proteinExistence type="predicted"/>
<sequence>MSISPFTNNKIAQLVLNSIFRLDIIGEHENEMLKISHVGIIYVLRFVISDFKIILLDYNYGHIINEIQEKFIKHCLNQFPGVLNDLMAIVSKELEILSTKFYGASIALMFTDKSLELTNSPDIFLWKFYSNIYKAFADENGASQWIEDLATHVDEELLDLVNNLQLDSHH</sequence>